<feature type="transmembrane region" description="Helical" evidence="1">
    <location>
        <begin position="34"/>
        <end position="52"/>
    </location>
</feature>
<proteinExistence type="predicted"/>
<feature type="transmembrane region" description="Helical" evidence="1">
    <location>
        <begin position="72"/>
        <end position="92"/>
    </location>
</feature>
<feature type="domain" description="EamA" evidence="2">
    <location>
        <begin position="8"/>
        <end position="139"/>
    </location>
</feature>
<dbReference type="InterPro" id="IPR037185">
    <property type="entry name" value="EmrE-like"/>
</dbReference>
<comment type="caution">
    <text evidence="3">The sequence shown here is derived from an EMBL/GenBank/DDBJ whole genome shotgun (WGS) entry which is preliminary data.</text>
</comment>
<evidence type="ECO:0000313" key="3">
    <source>
        <dbReference type="EMBL" id="HHJ53721.1"/>
    </source>
</evidence>
<feature type="non-terminal residue" evidence="3">
    <location>
        <position position="262"/>
    </location>
</feature>
<accession>A0A7V5PRC2</accession>
<dbReference type="InterPro" id="IPR000620">
    <property type="entry name" value="EamA_dom"/>
</dbReference>
<feature type="transmembrane region" description="Helical" evidence="1">
    <location>
        <begin position="180"/>
        <end position="199"/>
    </location>
</feature>
<sequence length="262" mass="29311">METKSRTALFLFFGIFVLSWSSILIRWMGDLNPMIIAFYRLILSALVIAPFAGFRRKQIHLPKLASSKTKMLFAGLFLALHFYTWITSLQLTTVGNSIFLESTHPLFGWLLSLFFLKESGGRRLLISFVLGVVGMYLIVSVDLVGNSRALAGDLLAIFSALCLAAYLLMARMMTGHIPLLPYLVWIYGLAAFFMLLPLVGKGIPFWRISAMNWFLLFLLALGPNLIGHSLLNWASRRIPIYKVNLAMLGEAVLATVYAGLLL</sequence>
<evidence type="ECO:0000259" key="2">
    <source>
        <dbReference type="Pfam" id="PF00892"/>
    </source>
</evidence>
<feature type="transmembrane region" description="Helical" evidence="1">
    <location>
        <begin position="243"/>
        <end position="260"/>
    </location>
</feature>
<evidence type="ECO:0000256" key="1">
    <source>
        <dbReference type="SAM" id="Phobius"/>
    </source>
</evidence>
<reference evidence="3" key="1">
    <citation type="journal article" date="2020" name="mSystems">
        <title>Genome- and Community-Level Interaction Insights into Carbon Utilization and Element Cycling Functions of Hydrothermarchaeota in Hydrothermal Sediment.</title>
        <authorList>
            <person name="Zhou Z."/>
            <person name="Liu Y."/>
            <person name="Xu W."/>
            <person name="Pan J."/>
            <person name="Luo Z.H."/>
            <person name="Li M."/>
        </authorList>
    </citation>
    <scope>NUCLEOTIDE SEQUENCE [LARGE SCALE GENOMIC DNA]</scope>
    <source>
        <strain evidence="3">HyVt-527</strain>
    </source>
</reference>
<feature type="transmembrane region" description="Helical" evidence="1">
    <location>
        <begin position="211"/>
        <end position="231"/>
    </location>
</feature>
<keyword evidence="1" id="KW-1133">Transmembrane helix</keyword>
<protein>
    <submittedName>
        <fullName evidence="3">DMT family transporter</fullName>
    </submittedName>
</protein>
<dbReference type="SUPFAM" id="SSF103481">
    <property type="entry name" value="Multidrug resistance efflux transporter EmrE"/>
    <property type="match status" value="1"/>
</dbReference>
<feature type="transmembrane region" description="Helical" evidence="1">
    <location>
        <begin position="7"/>
        <end position="28"/>
    </location>
</feature>
<dbReference type="AlphaFoldDB" id="A0A7V5PRC2"/>
<feature type="transmembrane region" description="Helical" evidence="1">
    <location>
        <begin position="149"/>
        <end position="168"/>
    </location>
</feature>
<dbReference type="EMBL" id="DROD01000699">
    <property type="protein sequence ID" value="HHJ53721.1"/>
    <property type="molecule type" value="Genomic_DNA"/>
</dbReference>
<keyword evidence="1" id="KW-0812">Transmembrane</keyword>
<dbReference type="Pfam" id="PF00892">
    <property type="entry name" value="EamA"/>
    <property type="match status" value="1"/>
</dbReference>
<gene>
    <name evidence="3" type="ORF">ENJ89_11045</name>
</gene>
<keyword evidence="1" id="KW-0472">Membrane</keyword>
<feature type="transmembrane region" description="Helical" evidence="1">
    <location>
        <begin position="98"/>
        <end position="116"/>
    </location>
</feature>
<dbReference type="PANTHER" id="PTHR22911">
    <property type="entry name" value="ACYL-MALONYL CONDENSING ENZYME-RELATED"/>
    <property type="match status" value="1"/>
</dbReference>
<dbReference type="Proteomes" id="UP000886124">
    <property type="component" value="Unassembled WGS sequence"/>
</dbReference>
<dbReference type="PANTHER" id="PTHR22911:SF76">
    <property type="entry name" value="EAMA DOMAIN-CONTAINING PROTEIN"/>
    <property type="match status" value="1"/>
</dbReference>
<dbReference type="GO" id="GO:0016020">
    <property type="term" value="C:membrane"/>
    <property type="evidence" value="ECO:0007669"/>
    <property type="project" value="InterPro"/>
</dbReference>
<organism evidence="3">
    <name type="scientific">Caldithrix abyssi</name>
    <dbReference type="NCBI Taxonomy" id="187145"/>
    <lineage>
        <taxon>Bacteria</taxon>
        <taxon>Pseudomonadati</taxon>
        <taxon>Calditrichota</taxon>
        <taxon>Calditrichia</taxon>
        <taxon>Calditrichales</taxon>
        <taxon>Calditrichaceae</taxon>
        <taxon>Caldithrix</taxon>
    </lineage>
</organism>
<name>A0A7V5PRC2_CALAY</name>
<feature type="transmembrane region" description="Helical" evidence="1">
    <location>
        <begin position="123"/>
        <end position="143"/>
    </location>
</feature>